<proteinExistence type="predicted"/>
<dbReference type="RefSeq" id="WP_185035599.1">
    <property type="nucleotide sequence ID" value="NZ_BNBN01000017.1"/>
</dbReference>
<protein>
    <submittedName>
        <fullName evidence="2">Uncharacterized protein</fullName>
    </submittedName>
</protein>
<dbReference type="EMBL" id="JACHEM010000017">
    <property type="protein sequence ID" value="MBB6439114.1"/>
    <property type="molecule type" value="Genomic_DNA"/>
</dbReference>
<organism evidence="2 3">
    <name type="scientific">Streptomyces candidus</name>
    <dbReference type="NCBI Taxonomy" id="67283"/>
    <lineage>
        <taxon>Bacteria</taxon>
        <taxon>Bacillati</taxon>
        <taxon>Actinomycetota</taxon>
        <taxon>Actinomycetes</taxon>
        <taxon>Kitasatosporales</taxon>
        <taxon>Streptomycetaceae</taxon>
        <taxon>Streptomyces</taxon>
    </lineage>
</organism>
<evidence type="ECO:0000313" key="2">
    <source>
        <dbReference type="EMBL" id="MBB6439114.1"/>
    </source>
</evidence>
<gene>
    <name evidence="2" type="ORF">HNQ79_005626</name>
</gene>
<feature type="region of interest" description="Disordered" evidence="1">
    <location>
        <begin position="54"/>
        <end position="76"/>
    </location>
</feature>
<evidence type="ECO:0000313" key="3">
    <source>
        <dbReference type="Proteomes" id="UP000540423"/>
    </source>
</evidence>
<accession>A0A7X0HMI1</accession>
<dbReference type="AlphaFoldDB" id="A0A7X0HMI1"/>
<keyword evidence="3" id="KW-1185">Reference proteome</keyword>
<name>A0A7X0HMI1_9ACTN</name>
<reference evidence="2 3" key="1">
    <citation type="submission" date="2020-08" db="EMBL/GenBank/DDBJ databases">
        <title>Genomic Encyclopedia of Type Strains, Phase IV (KMG-IV): sequencing the most valuable type-strain genomes for metagenomic binning, comparative biology and taxonomic classification.</title>
        <authorList>
            <person name="Goeker M."/>
        </authorList>
    </citation>
    <scope>NUCLEOTIDE SEQUENCE [LARGE SCALE GENOMIC DNA]</scope>
    <source>
        <strain evidence="2 3">DSM 40141</strain>
    </source>
</reference>
<sequence>MRAALVLLLALLAGAGAGALCLLADKTLAESILIGAGAAGLAVTFFDRLIAAESTPGHATPPNNQSPADGAGADNA</sequence>
<comment type="caution">
    <text evidence="2">The sequence shown here is derived from an EMBL/GenBank/DDBJ whole genome shotgun (WGS) entry which is preliminary data.</text>
</comment>
<evidence type="ECO:0000256" key="1">
    <source>
        <dbReference type="SAM" id="MobiDB-lite"/>
    </source>
</evidence>
<dbReference type="Proteomes" id="UP000540423">
    <property type="component" value="Unassembled WGS sequence"/>
</dbReference>